<evidence type="ECO:0000313" key="1">
    <source>
        <dbReference type="EMBL" id="GGG57344.1"/>
    </source>
</evidence>
<accession>A0A917GVE0</accession>
<reference evidence="1" key="2">
    <citation type="submission" date="2020-09" db="EMBL/GenBank/DDBJ databases">
        <authorList>
            <person name="Sun Q."/>
            <person name="Zhou Y."/>
        </authorList>
    </citation>
    <scope>NUCLEOTIDE SEQUENCE</scope>
    <source>
        <strain evidence="1">CGMCC 1.15425</strain>
    </source>
</reference>
<dbReference type="EMBL" id="BMIY01000005">
    <property type="protein sequence ID" value="GGG57344.1"/>
    <property type="molecule type" value="Genomic_DNA"/>
</dbReference>
<evidence type="ECO:0000313" key="2">
    <source>
        <dbReference type="Proteomes" id="UP000627715"/>
    </source>
</evidence>
<proteinExistence type="predicted"/>
<comment type="caution">
    <text evidence="1">The sequence shown here is derived from an EMBL/GenBank/DDBJ whole genome shotgun (WGS) entry which is preliminary data.</text>
</comment>
<protein>
    <submittedName>
        <fullName evidence="1">Uncharacterized protein</fullName>
    </submittedName>
</protein>
<sequence length="64" mass="7348">MVLSEKYRAILANLLKPLLSVKKAHVIKEQADSNKDMKMRAASCKTGHQTELSEKYRRRTWAAC</sequence>
<keyword evidence="2" id="KW-1185">Reference proteome</keyword>
<reference evidence="1" key="1">
    <citation type="journal article" date="2014" name="Int. J. Syst. Evol. Microbiol.">
        <title>Complete genome sequence of Corynebacterium casei LMG S-19264T (=DSM 44701T), isolated from a smear-ripened cheese.</title>
        <authorList>
            <consortium name="US DOE Joint Genome Institute (JGI-PGF)"/>
            <person name="Walter F."/>
            <person name="Albersmeier A."/>
            <person name="Kalinowski J."/>
            <person name="Ruckert C."/>
        </authorList>
    </citation>
    <scope>NUCLEOTIDE SEQUENCE</scope>
    <source>
        <strain evidence="1">CGMCC 1.15425</strain>
    </source>
</reference>
<gene>
    <name evidence="1" type="ORF">GCM10011403_13230</name>
</gene>
<organism evidence="1 2">
    <name type="scientific">Pseudohongiella nitratireducens</name>
    <dbReference type="NCBI Taxonomy" id="1768907"/>
    <lineage>
        <taxon>Bacteria</taxon>
        <taxon>Pseudomonadati</taxon>
        <taxon>Pseudomonadota</taxon>
        <taxon>Gammaproteobacteria</taxon>
        <taxon>Pseudomonadales</taxon>
        <taxon>Pseudohongiellaceae</taxon>
        <taxon>Pseudohongiella</taxon>
    </lineage>
</organism>
<dbReference type="Proteomes" id="UP000627715">
    <property type="component" value="Unassembled WGS sequence"/>
</dbReference>
<name>A0A917GVE0_9GAMM</name>
<dbReference type="AlphaFoldDB" id="A0A917GVE0"/>